<keyword evidence="1" id="KW-0863">Zinc-finger</keyword>
<accession>A0A8S1N3I5</accession>
<protein>
    <recommendedName>
        <fullName evidence="2">C2H2-type domain-containing protein</fullName>
    </recommendedName>
</protein>
<reference evidence="3" key="1">
    <citation type="submission" date="2021-01" db="EMBL/GenBank/DDBJ databases">
        <authorList>
            <consortium name="Genoscope - CEA"/>
            <person name="William W."/>
        </authorList>
    </citation>
    <scope>NUCLEOTIDE SEQUENCE</scope>
</reference>
<proteinExistence type="predicted"/>
<dbReference type="EMBL" id="CAJJDN010000052">
    <property type="protein sequence ID" value="CAD8087907.1"/>
    <property type="molecule type" value="Genomic_DNA"/>
</dbReference>
<evidence type="ECO:0000313" key="3">
    <source>
        <dbReference type="EMBL" id="CAD8087907.1"/>
    </source>
</evidence>
<evidence type="ECO:0000256" key="1">
    <source>
        <dbReference type="PROSITE-ProRule" id="PRU00042"/>
    </source>
</evidence>
<dbReference type="AlphaFoldDB" id="A0A8S1N3I5"/>
<dbReference type="GO" id="GO:0008270">
    <property type="term" value="F:zinc ion binding"/>
    <property type="evidence" value="ECO:0007669"/>
    <property type="project" value="UniProtKB-KW"/>
</dbReference>
<comment type="caution">
    <text evidence="3">The sequence shown here is derived from an EMBL/GenBank/DDBJ whole genome shotgun (WGS) entry which is preliminary data.</text>
</comment>
<keyword evidence="1" id="KW-0862">Zinc</keyword>
<keyword evidence="4" id="KW-1185">Reference proteome</keyword>
<dbReference type="InterPro" id="IPR013087">
    <property type="entry name" value="Znf_C2H2_type"/>
</dbReference>
<dbReference type="PROSITE" id="PS00028">
    <property type="entry name" value="ZINC_FINGER_C2H2_1"/>
    <property type="match status" value="1"/>
</dbReference>
<feature type="domain" description="C2H2-type" evidence="2">
    <location>
        <begin position="86"/>
        <end position="114"/>
    </location>
</feature>
<keyword evidence="1" id="KW-0479">Metal-binding</keyword>
<evidence type="ECO:0000313" key="4">
    <source>
        <dbReference type="Proteomes" id="UP000692954"/>
    </source>
</evidence>
<dbReference type="Proteomes" id="UP000692954">
    <property type="component" value="Unassembled WGS sequence"/>
</dbReference>
<gene>
    <name evidence="3" type="ORF">PSON_ATCC_30995.1.T0520071</name>
</gene>
<evidence type="ECO:0000259" key="2">
    <source>
        <dbReference type="PROSITE" id="PS50157"/>
    </source>
</evidence>
<organism evidence="3 4">
    <name type="scientific">Paramecium sonneborni</name>
    <dbReference type="NCBI Taxonomy" id="65129"/>
    <lineage>
        <taxon>Eukaryota</taxon>
        <taxon>Sar</taxon>
        <taxon>Alveolata</taxon>
        <taxon>Ciliophora</taxon>
        <taxon>Intramacronucleata</taxon>
        <taxon>Oligohymenophorea</taxon>
        <taxon>Peniculida</taxon>
        <taxon>Parameciidae</taxon>
        <taxon>Paramecium</taxon>
    </lineage>
</organism>
<sequence length="134" mass="15685">MNSPHFIRQIESEDTNSLQASNQTFNLREDQENTIQADFLQESVSGYLNLSDSPYEQEFSSFILEDPPKVKTKKDNFIIIKNNLEYQCGFCEKVFSYSHSLGGHVQKNHRIQKNYKARLSSIRLRTRPVRNCQH</sequence>
<dbReference type="OrthoDB" id="303108at2759"/>
<name>A0A8S1N3I5_9CILI</name>
<dbReference type="PROSITE" id="PS50157">
    <property type="entry name" value="ZINC_FINGER_C2H2_2"/>
    <property type="match status" value="1"/>
</dbReference>